<evidence type="ECO:0000313" key="1">
    <source>
        <dbReference type="EMBL" id="TYC61518.1"/>
    </source>
</evidence>
<dbReference type="AlphaFoldDB" id="A0A6C2D4S4"/>
<comment type="caution">
    <text evidence="1">The sequence shown here is derived from an EMBL/GenBank/DDBJ whole genome shotgun (WGS) entry which is preliminary data.</text>
</comment>
<sequence>MSTHPAGIVDSLRVRLSPEAEMFLGSLHDSSGKLHLLFDGNAPETQRLRWTRADLHGNPDGYVPWARISCGTLLVTAHDVLRVQSNRLLVDLAEFSPDSASAHCPTLRLSARLIPLGPDDLALRQAFERGPSPLAQDGDTRQTHYGQ</sequence>
<organism evidence="1 2">
    <name type="scientific">Zoogloea oleivorans</name>
    <dbReference type="NCBI Taxonomy" id="1552750"/>
    <lineage>
        <taxon>Bacteria</taxon>
        <taxon>Pseudomonadati</taxon>
        <taxon>Pseudomonadota</taxon>
        <taxon>Betaproteobacteria</taxon>
        <taxon>Rhodocyclales</taxon>
        <taxon>Zoogloeaceae</taxon>
        <taxon>Zoogloea</taxon>
    </lineage>
</organism>
<accession>A0A6C2D4S4</accession>
<protein>
    <submittedName>
        <fullName evidence="1">Uncharacterized protein</fullName>
    </submittedName>
</protein>
<name>A0A6C2D4S4_9RHOO</name>
<evidence type="ECO:0000313" key="2">
    <source>
        <dbReference type="Proteomes" id="UP000389128"/>
    </source>
</evidence>
<dbReference type="Proteomes" id="UP000389128">
    <property type="component" value="Unassembled WGS sequence"/>
</dbReference>
<dbReference type="RefSeq" id="WP_148577512.1">
    <property type="nucleotide sequence ID" value="NZ_SDKK01000002.1"/>
</dbReference>
<dbReference type="EMBL" id="SDKK01000002">
    <property type="protein sequence ID" value="TYC61518.1"/>
    <property type="molecule type" value="Genomic_DNA"/>
</dbReference>
<proteinExistence type="predicted"/>
<reference evidence="1 2" key="1">
    <citation type="submission" date="2019-01" db="EMBL/GenBank/DDBJ databases">
        <title>Zoogloea oleivorans genome sequencing and assembly.</title>
        <authorList>
            <person name="Tancsics A."/>
            <person name="Farkas M."/>
            <person name="Kriszt B."/>
            <person name="Maroti G."/>
            <person name="Horvath B."/>
        </authorList>
    </citation>
    <scope>NUCLEOTIDE SEQUENCE [LARGE SCALE GENOMIC DNA]</scope>
    <source>
        <strain evidence="1 2">Buc</strain>
    </source>
</reference>
<keyword evidence="2" id="KW-1185">Reference proteome</keyword>
<gene>
    <name evidence="1" type="ORF">ETQ85_02300</name>
</gene>